<evidence type="ECO:0000313" key="4">
    <source>
        <dbReference type="Proteomes" id="UP000007058"/>
    </source>
</evidence>
<dbReference type="InterPro" id="IPR036380">
    <property type="entry name" value="Isochorismatase-like_sf"/>
</dbReference>
<keyword evidence="4" id="KW-1185">Reference proteome</keyword>
<evidence type="ECO:0000313" key="3">
    <source>
        <dbReference type="EMBL" id="BAE51976.1"/>
    </source>
</evidence>
<evidence type="ECO:0000259" key="2">
    <source>
        <dbReference type="Pfam" id="PF00857"/>
    </source>
</evidence>
<dbReference type="SUPFAM" id="SSF52499">
    <property type="entry name" value="Isochorismatase-like hydrolases"/>
    <property type="match status" value="1"/>
</dbReference>
<sequence>MPATRPSKRRVAASPRSACPPDPCHMLSTQRNHIMTKRFSAENAALLLIDHQVGTMQLIKNIDRNLAAKQSIALAKMAKILNMPVVITSSQEDHAQGPILPGIAEILPEAHAARVKRPGVVNAWAYADFRNAVLATGRKNLIMAGVTTDVCLIFPAIDAALEGFAVQAVMDASGSPSDLSEEFSRQRMHDAGVVLTATNTLMAEIAQDWSTPAGQQLITLLFTDVFPALGAGIV</sequence>
<feature type="compositionally biased region" description="Basic residues" evidence="1">
    <location>
        <begin position="1"/>
        <end position="11"/>
    </location>
</feature>
<dbReference type="KEGG" id="mag:amb3172"/>
<dbReference type="InterPro" id="IPR000868">
    <property type="entry name" value="Isochorismatase-like_dom"/>
</dbReference>
<dbReference type="STRING" id="342108.amb3172"/>
<dbReference type="Proteomes" id="UP000007058">
    <property type="component" value="Chromosome"/>
</dbReference>
<dbReference type="Gene3D" id="3.40.50.850">
    <property type="entry name" value="Isochorismatase-like"/>
    <property type="match status" value="1"/>
</dbReference>
<organism evidence="3 4">
    <name type="scientific">Paramagnetospirillum magneticum (strain ATCC 700264 / AMB-1)</name>
    <name type="common">Magnetospirillum magneticum</name>
    <dbReference type="NCBI Taxonomy" id="342108"/>
    <lineage>
        <taxon>Bacteria</taxon>
        <taxon>Pseudomonadati</taxon>
        <taxon>Pseudomonadota</taxon>
        <taxon>Alphaproteobacteria</taxon>
        <taxon>Rhodospirillales</taxon>
        <taxon>Magnetospirillaceae</taxon>
        <taxon>Paramagnetospirillum</taxon>
    </lineage>
</organism>
<dbReference type="PANTHER" id="PTHR43559">
    <property type="entry name" value="HYDROLASE YCAC-RELATED"/>
    <property type="match status" value="1"/>
</dbReference>
<dbReference type="InterPro" id="IPR053152">
    <property type="entry name" value="Hydrolase_YcaC-like"/>
</dbReference>
<dbReference type="Pfam" id="PF00857">
    <property type="entry name" value="Isochorismatase"/>
    <property type="match status" value="1"/>
</dbReference>
<dbReference type="HOGENOM" id="CLU_066901_1_2_5"/>
<dbReference type="PANTHER" id="PTHR43559:SF3">
    <property type="entry name" value="HYDROLASE YCAC-RELATED"/>
    <property type="match status" value="1"/>
</dbReference>
<proteinExistence type="predicted"/>
<feature type="region of interest" description="Disordered" evidence="1">
    <location>
        <begin position="1"/>
        <end position="24"/>
    </location>
</feature>
<evidence type="ECO:0000256" key="1">
    <source>
        <dbReference type="SAM" id="MobiDB-lite"/>
    </source>
</evidence>
<name>Q2W2E9_PARM1</name>
<dbReference type="EMBL" id="AP007255">
    <property type="protein sequence ID" value="BAE51976.1"/>
    <property type="molecule type" value="Genomic_DNA"/>
</dbReference>
<gene>
    <name evidence="3" type="ordered locus">amb3172</name>
</gene>
<dbReference type="AlphaFoldDB" id="Q2W2E9"/>
<accession>Q2W2E9</accession>
<protein>
    <submittedName>
        <fullName evidence="3">Amidase related to nicotinamidase</fullName>
    </submittedName>
</protein>
<reference evidence="3 4" key="1">
    <citation type="journal article" date="2005" name="DNA Res.">
        <title>Complete genome sequence of the facultative anaerobic magnetotactic bacterium Magnetospirillum sp. strain AMB-1.</title>
        <authorList>
            <person name="Matsunaga T."/>
            <person name="Okamura Y."/>
            <person name="Fukuda Y."/>
            <person name="Wahyudi A.T."/>
            <person name="Murase Y."/>
            <person name="Takeyama H."/>
        </authorList>
    </citation>
    <scope>NUCLEOTIDE SEQUENCE [LARGE SCALE GENOMIC DNA]</scope>
    <source>
        <strain evidence="4">ATCC 700264 / AMB-1</strain>
    </source>
</reference>
<feature type="domain" description="Isochorismatase-like" evidence="2">
    <location>
        <begin position="44"/>
        <end position="199"/>
    </location>
</feature>